<reference evidence="8" key="1">
    <citation type="submission" date="2019-10" db="EMBL/GenBank/DDBJ databases">
        <authorList>
            <person name="Soares A.E.R."/>
            <person name="Aleixo A."/>
            <person name="Schneider P."/>
            <person name="Miyaki C.Y."/>
            <person name="Schneider M.P."/>
            <person name="Mello C."/>
            <person name="Vasconcelos A.T.R."/>
        </authorList>
    </citation>
    <scope>NUCLEOTIDE SEQUENCE</scope>
    <source>
        <tissue evidence="8">Muscle</tissue>
    </source>
</reference>
<dbReference type="PRINTS" id="PR00249">
    <property type="entry name" value="GPCRSECRETIN"/>
</dbReference>
<evidence type="ECO:0000256" key="6">
    <source>
        <dbReference type="SAM" id="SignalP"/>
    </source>
</evidence>
<keyword evidence="6" id="KW-0732">Signal</keyword>
<evidence type="ECO:0000256" key="2">
    <source>
        <dbReference type="ARBA" id="ARBA00022692"/>
    </source>
</evidence>
<organism evidence="8 9">
    <name type="scientific">Willisornis vidua</name>
    <name type="common">Xingu scale-backed antbird</name>
    <dbReference type="NCBI Taxonomy" id="1566151"/>
    <lineage>
        <taxon>Eukaryota</taxon>
        <taxon>Metazoa</taxon>
        <taxon>Chordata</taxon>
        <taxon>Craniata</taxon>
        <taxon>Vertebrata</taxon>
        <taxon>Euteleostomi</taxon>
        <taxon>Archelosauria</taxon>
        <taxon>Archosauria</taxon>
        <taxon>Dinosauria</taxon>
        <taxon>Saurischia</taxon>
        <taxon>Theropoda</taxon>
        <taxon>Coelurosauria</taxon>
        <taxon>Aves</taxon>
        <taxon>Neognathae</taxon>
        <taxon>Neoaves</taxon>
        <taxon>Telluraves</taxon>
        <taxon>Australaves</taxon>
        <taxon>Passeriformes</taxon>
        <taxon>Thamnophilidae</taxon>
        <taxon>Willisornis</taxon>
    </lineage>
</organism>
<dbReference type="EMBL" id="WHWB01032303">
    <property type="protein sequence ID" value="KAJ7426139.1"/>
    <property type="molecule type" value="Genomic_DNA"/>
</dbReference>
<comment type="caution">
    <text evidence="8">The sequence shown here is derived from an EMBL/GenBank/DDBJ whole genome shotgun (WGS) entry which is preliminary data.</text>
</comment>
<dbReference type="InterPro" id="IPR050332">
    <property type="entry name" value="GPCR_2"/>
</dbReference>
<dbReference type="InterPro" id="IPR000832">
    <property type="entry name" value="GPCR_2_secretin-like"/>
</dbReference>
<feature type="chain" id="PRO_5046970091" description="G-protein coupled receptors family 2 profile 2 domain-containing protein" evidence="6">
    <location>
        <begin position="27"/>
        <end position="232"/>
    </location>
</feature>
<keyword evidence="3 5" id="KW-1133">Transmembrane helix</keyword>
<evidence type="ECO:0000313" key="9">
    <source>
        <dbReference type="Proteomes" id="UP001145742"/>
    </source>
</evidence>
<keyword evidence="9" id="KW-1185">Reference proteome</keyword>
<gene>
    <name evidence="8" type="ORF">WISP_18527</name>
</gene>
<evidence type="ECO:0000313" key="8">
    <source>
        <dbReference type="EMBL" id="KAJ7426139.1"/>
    </source>
</evidence>
<name>A0ABQ9DUM6_9PASS</name>
<evidence type="ECO:0000256" key="1">
    <source>
        <dbReference type="ARBA" id="ARBA00004141"/>
    </source>
</evidence>
<proteinExistence type="predicted"/>
<dbReference type="InterPro" id="IPR017981">
    <property type="entry name" value="GPCR_2-like_7TM"/>
</dbReference>
<dbReference type="Proteomes" id="UP001145742">
    <property type="component" value="Unassembled WGS sequence"/>
</dbReference>
<dbReference type="Gene3D" id="1.20.1070.10">
    <property type="entry name" value="Rhodopsin 7-helix transmembrane proteins"/>
    <property type="match status" value="1"/>
</dbReference>
<keyword evidence="2 5" id="KW-0812">Transmembrane</keyword>
<accession>A0ABQ9DUM6</accession>
<evidence type="ECO:0000256" key="3">
    <source>
        <dbReference type="ARBA" id="ARBA00022989"/>
    </source>
</evidence>
<evidence type="ECO:0000256" key="5">
    <source>
        <dbReference type="SAM" id="Phobius"/>
    </source>
</evidence>
<evidence type="ECO:0000256" key="4">
    <source>
        <dbReference type="ARBA" id="ARBA00023136"/>
    </source>
</evidence>
<feature type="signal peptide" evidence="6">
    <location>
        <begin position="1"/>
        <end position="26"/>
    </location>
</feature>
<protein>
    <recommendedName>
        <fullName evidence="7">G-protein coupled receptors family 2 profile 2 domain-containing protein</fullName>
    </recommendedName>
</protein>
<dbReference type="Pfam" id="PF00002">
    <property type="entry name" value="7tm_2"/>
    <property type="match status" value="1"/>
</dbReference>
<feature type="transmembrane region" description="Helical" evidence="5">
    <location>
        <begin position="106"/>
        <end position="125"/>
    </location>
</feature>
<dbReference type="PANTHER" id="PTHR45620">
    <property type="entry name" value="PDF RECEPTOR-LIKE PROTEIN-RELATED"/>
    <property type="match status" value="1"/>
</dbReference>
<dbReference type="PROSITE" id="PS50261">
    <property type="entry name" value="G_PROTEIN_RECEP_F2_4"/>
    <property type="match status" value="1"/>
</dbReference>
<evidence type="ECO:0000259" key="7">
    <source>
        <dbReference type="PROSITE" id="PS50261"/>
    </source>
</evidence>
<comment type="subcellular location">
    <subcellularLocation>
        <location evidence="1">Membrane</location>
        <topology evidence="1">Multi-pass membrane protein</topology>
    </subcellularLocation>
</comment>
<keyword evidence="4 5" id="KW-0472">Membrane</keyword>
<sequence length="232" mass="26575">MPSLGWLRRRMRSLCWLLLLLPLVAGIHPECKIFQQLLKEEALCSEQNESLSPALKGFLQRNCTQEAQWSEPFPPYTVACGFDEGSSKGPEDQKSYYSAFWRVYTAGYAASVTSLLTALIVFAAFRKFHCTRNYIHMHLFVSFILRAIAVFTKDAVLFADETMDHCLMSTVQTELKKQLCKWQHQEYLTFTHKHGALSRENSPVNYVTQLSLLEKISPQRKTSVFHNGVTTV</sequence>
<feature type="domain" description="G-protein coupled receptors family 2 profile 2" evidence="7">
    <location>
        <begin position="100"/>
        <end position="171"/>
    </location>
</feature>
<dbReference type="PANTHER" id="PTHR45620:SF6">
    <property type="entry name" value="GROWTH HORMONE-RELEASING HORMONE-LIKE PEPTIDE RECEPTOR"/>
    <property type="match status" value="1"/>
</dbReference>